<evidence type="ECO:0000313" key="5">
    <source>
        <dbReference type="Proteomes" id="UP000256486"/>
    </source>
</evidence>
<dbReference type="AlphaFoldDB" id="A0A3E0VIU9"/>
<evidence type="ECO:0000259" key="3">
    <source>
        <dbReference type="Pfam" id="PF08501"/>
    </source>
</evidence>
<comment type="pathway">
    <text evidence="1">Metabolic intermediate biosynthesis; chorismate biosynthesis; chorismate from D-erythrose 4-phosphate and phosphoenolpyruvate: step 4/7.</text>
</comment>
<name>A0A3E0VIU9_9MICO</name>
<proteinExistence type="predicted"/>
<dbReference type="GO" id="GO:0005829">
    <property type="term" value="C:cytosol"/>
    <property type="evidence" value="ECO:0007669"/>
    <property type="project" value="TreeGrafter"/>
</dbReference>
<dbReference type="Gene3D" id="3.40.50.720">
    <property type="entry name" value="NAD(P)-binding Rossmann-like Domain"/>
    <property type="match status" value="1"/>
</dbReference>
<dbReference type="InterPro" id="IPR022893">
    <property type="entry name" value="Shikimate_DH_fam"/>
</dbReference>
<evidence type="ECO:0000313" key="4">
    <source>
        <dbReference type="EMBL" id="RFA09413.1"/>
    </source>
</evidence>
<dbReference type="SUPFAM" id="SSF53223">
    <property type="entry name" value="Aminoacid dehydrogenase-like, N-terminal domain"/>
    <property type="match status" value="1"/>
</dbReference>
<dbReference type="Pfam" id="PF08501">
    <property type="entry name" value="Shikimate_dh_N"/>
    <property type="match status" value="1"/>
</dbReference>
<keyword evidence="2" id="KW-0028">Amino-acid biosynthesis</keyword>
<dbReference type="GO" id="GO:0009073">
    <property type="term" value="P:aromatic amino acid family biosynthetic process"/>
    <property type="evidence" value="ECO:0007669"/>
    <property type="project" value="UniProtKB-KW"/>
</dbReference>
<dbReference type="GO" id="GO:0009423">
    <property type="term" value="P:chorismate biosynthetic process"/>
    <property type="evidence" value="ECO:0007669"/>
    <property type="project" value="TreeGrafter"/>
</dbReference>
<protein>
    <recommendedName>
        <fullName evidence="3">Shikimate dehydrogenase substrate binding N-terminal domain-containing protein</fullName>
    </recommendedName>
</protein>
<dbReference type="PANTHER" id="PTHR21089:SF1">
    <property type="entry name" value="BIFUNCTIONAL 3-DEHYDROQUINATE DEHYDRATASE_SHIKIMATE DEHYDROGENASE, CHLOROPLASTIC"/>
    <property type="match status" value="1"/>
</dbReference>
<accession>A0A3E0VIU9</accession>
<comment type="caution">
    <text evidence="4">The sequence shown here is derived from an EMBL/GenBank/DDBJ whole genome shotgun (WGS) entry which is preliminary data.</text>
</comment>
<evidence type="ECO:0000256" key="2">
    <source>
        <dbReference type="ARBA" id="ARBA00023141"/>
    </source>
</evidence>
<dbReference type="GO" id="GO:0050661">
    <property type="term" value="F:NADP binding"/>
    <property type="evidence" value="ECO:0007669"/>
    <property type="project" value="TreeGrafter"/>
</dbReference>
<dbReference type="Gene3D" id="3.40.50.10860">
    <property type="entry name" value="Leucine Dehydrogenase, chain A, domain 1"/>
    <property type="match status" value="1"/>
</dbReference>
<keyword evidence="2" id="KW-0057">Aromatic amino acid biosynthesis</keyword>
<organism evidence="4 5">
    <name type="scientific">Subtercola boreus</name>
    <dbReference type="NCBI Taxonomy" id="120213"/>
    <lineage>
        <taxon>Bacteria</taxon>
        <taxon>Bacillati</taxon>
        <taxon>Actinomycetota</taxon>
        <taxon>Actinomycetes</taxon>
        <taxon>Micrococcales</taxon>
        <taxon>Microbacteriaceae</taxon>
        <taxon>Subtercola</taxon>
    </lineage>
</organism>
<dbReference type="GO" id="GO:0004764">
    <property type="term" value="F:shikimate 3-dehydrogenase (NADP+) activity"/>
    <property type="evidence" value="ECO:0007669"/>
    <property type="project" value="InterPro"/>
</dbReference>
<sequence length="295" mass="29715">MTGGGAPGASRPQLAVLGSPIAHSQSPALHSAAYRVLGFDADYGSVEVTSGGLRAFVDGLSGDWRGLSLTMPLKEEVLPLLATADRMATLTGAANTVLFEERAGNRRLQGFNTDVAGIVGALASVGVSRARKVLVLGAGATARSAIVAAAQLGAEHVTVAARNPGRASTAVAVGRSAGLAVTVIRMPEALGRVDADVTISTLPGGTLTADDVARVSPAPGAVLLDVAYAPWPSLLGTAWAAGAHKGSGVVVSGLLMLVHQALMQVRVFVNRDPAVELPGEPDVLAAMLDAVGLEA</sequence>
<dbReference type="CDD" id="cd01065">
    <property type="entry name" value="NAD_bind_Shikimate_DH"/>
    <property type="match status" value="1"/>
</dbReference>
<dbReference type="EMBL" id="NBWZ01000001">
    <property type="protein sequence ID" value="RFA09413.1"/>
    <property type="molecule type" value="Genomic_DNA"/>
</dbReference>
<feature type="domain" description="Shikimate dehydrogenase substrate binding N-terminal" evidence="3">
    <location>
        <begin position="16"/>
        <end position="97"/>
    </location>
</feature>
<dbReference type="Proteomes" id="UP000256486">
    <property type="component" value="Unassembled WGS sequence"/>
</dbReference>
<dbReference type="InterPro" id="IPR013708">
    <property type="entry name" value="Shikimate_DH-bd_N"/>
</dbReference>
<dbReference type="InterPro" id="IPR036291">
    <property type="entry name" value="NAD(P)-bd_dom_sf"/>
</dbReference>
<dbReference type="RefSeq" id="WP_116414799.1">
    <property type="nucleotide sequence ID" value="NZ_NBWZ01000001.1"/>
</dbReference>
<gene>
    <name evidence="4" type="ORF">B7R54_09340</name>
</gene>
<keyword evidence="5" id="KW-1185">Reference proteome</keyword>
<dbReference type="InterPro" id="IPR046346">
    <property type="entry name" value="Aminoacid_DH-like_N_sf"/>
</dbReference>
<reference evidence="4 5" key="1">
    <citation type="submission" date="2017-04" db="EMBL/GenBank/DDBJ databases">
        <title>Comparative genome analysis of Subtercola boreus.</title>
        <authorList>
            <person name="Cho Y.-J."/>
            <person name="Cho A."/>
            <person name="Kim O.-S."/>
            <person name="Lee J.-I."/>
        </authorList>
    </citation>
    <scope>NUCLEOTIDE SEQUENCE [LARGE SCALE GENOMIC DNA]</scope>
    <source>
        <strain evidence="4 5">K300</strain>
    </source>
</reference>
<dbReference type="PANTHER" id="PTHR21089">
    <property type="entry name" value="SHIKIMATE DEHYDROGENASE"/>
    <property type="match status" value="1"/>
</dbReference>
<evidence type="ECO:0000256" key="1">
    <source>
        <dbReference type="ARBA" id="ARBA00004871"/>
    </source>
</evidence>
<dbReference type="GO" id="GO:0019632">
    <property type="term" value="P:shikimate metabolic process"/>
    <property type="evidence" value="ECO:0007669"/>
    <property type="project" value="TreeGrafter"/>
</dbReference>
<dbReference type="OrthoDB" id="9776868at2"/>
<dbReference type="SUPFAM" id="SSF51735">
    <property type="entry name" value="NAD(P)-binding Rossmann-fold domains"/>
    <property type="match status" value="1"/>
</dbReference>